<evidence type="ECO:0000313" key="3">
    <source>
        <dbReference type="EMBL" id="RCR71467.1"/>
    </source>
</evidence>
<protein>
    <recommendedName>
        <fullName evidence="5">DUF3322 and DUF2220 domain-containing protein</fullName>
    </recommendedName>
</protein>
<dbReference type="InterPro" id="IPR024537">
    <property type="entry name" value="DUF3322"/>
</dbReference>
<dbReference type="InterPro" id="IPR024534">
    <property type="entry name" value="JetD_C"/>
</dbReference>
<dbReference type="Pfam" id="PF09983">
    <property type="entry name" value="JetD_C"/>
    <property type="match status" value="1"/>
</dbReference>
<proteinExistence type="predicted"/>
<feature type="domain" description="DUF3322" evidence="2">
    <location>
        <begin position="5"/>
        <end position="182"/>
    </location>
</feature>
<dbReference type="EMBL" id="QOWE01000001">
    <property type="protein sequence ID" value="RCR71467.1"/>
    <property type="molecule type" value="Genomic_DNA"/>
</dbReference>
<sequence>MITLAELTTKANRQYINLLKGHLTGENRFPLVISANKALDRRQGSEHIFAQQQELLLHSKNKTGRGYTLQLKQNSRTKQSEISRISFESLDDFLVFLGKEDEYTAFVQAVSQIRIEVPELLALLERMPRLVIEQLGKWPDLLRVVRYFQQNPQPRQYVRNLPIDLPTKFIETNRPILRILLDHLIPSHINADETDFYRRFHLEIEEPMVKIRFLDNTLRIQATLSHISVWLSEFRGLNLACERIYIIENLTSFLTFPAIPNSLAIWGGGFAVNLLGGIDWLSEKQLFYWGDIDVHGFQILSQIRGHYPEIQSMLMDETTFIRFHRSGIGGDFLALELTNLTEPERRLYERLLVNNWRVEQERLEGNWVLEQLLTVYPT</sequence>
<evidence type="ECO:0000259" key="2">
    <source>
        <dbReference type="Pfam" id="PF11795"/>
    </source>
</evidence>
<accession>A0A368JUY3</accession>
<organism evidence="3 4">
    <name type="scientific">Larkinella punicea</name>
    <dbReference type="NCBI Taxonomy" id="2315727"/>
    <lineage>
        <taxon>Bacteria</taxon>
        <taxon>Pseudomonadati</taxon>
        <taxon>Bacteroidota</taxon>
        <taxon>Cytophagia</taxon>
        <taxon>Cytophagales</taxon>
        <taxon>Spirosomataceae</taxon>
        <taxon>Larkinella</taxon>
    </lineage>
</organism>
<dbReference type="Pfam" id="PF11795">
    <property type="entry name" value="DUF3322"/>
    <property type="match status" value="1"/>
</dbReference>
<evidence type="ECO:0008006" key="5">
    <source>
        <dbReference type="Google" id="ProtNLM"/>
    </source>
</evidence>
<comment type="caution">
    <text evidence="3">The sequence shown here is derived from an EMBL/GenBank/DDBJ whole genome shotgun (WGS) entry which is preliminary data.</text>
</comment>
<gene>
    <name evidence="3" type="ORF">DUE52_00590</name>
</gene>
<feature type="domain" description="Wadjet protein JetD C-terminal" evidence="1">
    <location>
        <begin position="205"/>
        <end position="371"/>
    </location>
</feature>
<dbReference type="AlphaFoldDB" id="A0A368JUY3"/>
<evidence type="ECO:0000313" key="4">
    <source>
        <dbReference type="Proteomes" id="UP000253383"/>
    </source>
</evidence>
<name>A0A368JUY3_9BACT</name>
<dbReference type="OrthoDB" id="322908at2"/>
<dbReference type="Proteomes" id="UP000253383">
    <property type="component" value="Unassembled WGS sequence"/>
</dbReference>
<evidence type="ECO:0000259" key="1">
    <source>
        <dbReference type="Pfam" id="PF09983"/>
    </source>
</evidence>
<reference evidence="3 4" key="1">
    <citation type="submission" date="2018-07" db="EMBL/GenBank/DDBJ databases">
        <title>Genome analysis of Larkinella rosea.</title>
        <authorList>
            <person name="Zhou Z."/>
            <person name="Wang G."/>
        </authorList>
    </citation>
    <scope>NUCLEOTIDE SEQUENCE [LARGE SCALE GENOMIC DNA]</scope>
    <source>
        <strain evidence="4">zzj9</strain>
    </source>
</reference>
<dbReference type="RefSeq" id="WP_114403999.1">
    <property type="nucleotide sequence ID" value="NZ_QOWE01000001.1"/>
</dbReference>
<keyword evidence="4" id="KW-1185">Reference proteome</keyword>